<dbReference type="SUPFAM" id="SSF51182">
    <property type="entry name" value="RmlC-like cupins"/>
    <property type="match status" value="1"/>
</dbReference>
<dbReference type="PANTHER" id="PTHR38599">
    <property type="entry name" value="CUPIN DOMAIN PROTEIN (AFU_ORTHOLOGUE AFUA_3G13620)"/>
    <property type="match status" value="1"/>
</dbReference>
<dbReference type="Gene3D" id="2.60.120.10">
    <property type="entry name" value="Jelly Rolls"/>
    <property type="match status" value="1"/>
</dbReference>
<dbReference type="InterPro" id="IPR011051">
    <property type="entry name" value="RmlC_Cupin_sf"/>
</dbReference>
<dbReference type="Proteomes" id="UP000186218">
    <property type="component" value="Unassembled WGS sequence"/>
</dbReference>
<dbReference type="RefSeq" id="WP_076482605.1">
    <property type="nucleotide sequence ID" value="NZ_FTNT01000013.1"/>
</dbReference>
<accession>A0A1N7HA18</accession>
<name>A0A1N7HA18_9NOCA</name>
<evidence type="ECO:0000313" key="3">
    <source>
        <dbReference type="Proteomes" id="UP000186218"/>
    </source>
</evidence>
<evidence type="ECO:0000259" key="1">
    <source>
        <dbReference type="Pfam" id="PF07883"/>
    </source>
</evidence>
<dbReference type="PANTHER" id="PTHR38599:SF1">
    <property type="entry name" value="CUPIN DOMAIN PROTEIN (AFU_ORTHOLOGUE AFUA_3G13620)"/>
    <property type="match status" value="1"/>
</dbReference>
<dbReference type="AlphaFoldDB" id="A0A1N7HA18"/>
<evidence type="ECO:0000313" key="2">
    <source>
        <dbReference type="EMBL" id="SIS21734.1"/>
    </source>
</evidence>
<gene>
    <name evidence="2" type="ORF">SAMN05445060_3827</name>
</gene>
<proteinExistence type="predicted"/>
<dbReference type="Pfam" id="PF07883">
    <property type="entry name" value="Cupin_2"/>
    <property type="match status" value="1"/>
</dbReference>
<sequence length="111" mass="12400">MRRTDLQQSVLADVPNIESARMVRIELDRGQSVGVHRHPCDVAGYVLDGTIRYQRHGTEALILHPGDAFFEPRDETIAHFDNASAHEPATFLACYLLAPGVDEVIEMIDET</sequence>
<dbReference type="EMBL" id="FTNT01000013">
    <property type="protein sequence ID" value="SIS21734.1"/>
    <property type="molecule type" value="Genomic_DNA"/>
</dbReference>
<dbReference type="InterPro" id="IPR014710">
    <property type="entry name" value="RmlC-like_jellyroll"/>
</dbReference>
<feature type="domain" description="Cupin type-2" evidence="1">
    <location>
        <begin position="24"/>
        <end position="93"/>
    </location>
</feature>
<dbReference type="OrthoDB" id="9802489at2"/>
<organism evidence="2 3">
    <name type="scientific">Williamsia sterculiae</name>
    <dbReference type="NCBI Taxonomy" id="1344003"/>
    <lineage>
        <taxon>Bacteria</taxon>
        <taxon>Bacillati</taxon>
        <taxon>Actinomycetota</taxon>
        <taxon>Actinomycetes</taxon>
        <taxon>Mycobacteriales</taxon>
        <taxon>Nocardiaceae</taxon>
        <taxon>Williamsia</taxon>
    </lineage>
</organism>
<protein>
    <submittedName>
        <fullName evidence="2">Cupin domain-containing protein</fullName>
    </submittedName>
</protein>
<dbReference type="InterPro" id="IPR013096">
    <property type="entry name" value="Cupin_2"/>
</dbReference>
<keyword evidence="3" id="KW-1185">Reference proteome</keyword>
<reference evidence="2 3" key="1">
    <citation type="submission" date="2017-01" db="EMBL/GenBank/DDBJ databases">
        <authorList>
            <person name="Mah S.A."/>
            <person name="Swanson W.J."/>
            <person name="Moy G.W."/>
            <person name="Vacquier V.D."/>
        </authorList>
    </citation>
    <scope>NUCLEOTIDE SEQUENCE [LARGE SCALE GENOMIC DNA]</scope>
    <source>
        <strain evidence="2 3">CPCC 203464</strain>
    </source>
</reference>